<dbReference type="Proteomes" id="UP001219862">
    <property type="component" value="Unassembled WGS sequence"/>
</dbReference>
<sequence length="135" mass="14501">MAEPTRLVSHEVTGIALLLWAAEPEAPHRLVTPFFHAAAAAAMNLRVEIYFTARSVLLLKPGVALGLRASDLFTKTVYHAMQEAVSHGAVLLACTDALHAQGMQRDGLIPECSGHGGAVQFMARVADPAWRSLVF</sequence>
<dbReference type="SUPFAM" id="SSF75169">
    <property type="entry name" value="DsrEFH-like"/>
    <property type="match status" value="1"/>
</dbReference>
<reference evidence="1 2" key="1">
    <citation type="submission" date="2022-10" db="EMBL/GenBank/DDBJ databases">
        <title>paucibacter sp. hw8 Genome sequencing.</title>
        <authorList>
            <person name="Park S."/>
        </authorList>
    </citation>
    <scope>NUCLEOTIDE SEQUENCE [LARGE SCALE GENOMIC DNA]</scope>
    <source>
        <strain evidence="2">hw8</strain>
    </source>
</reference>
<name>A0ABT5KMY8_9BURK</name>
<proteinExistence type="predicted"/>
<protein>
    <submittedName>
        <fullName evidence="1">DsrE family protein</fullName>
    </submittedName>
</protein>
<evidence type="ECO:0000313" key="1">
    <source>
        <dbReference type="EMBL" id="MDC8783728.1"/>
    </source>
</evidence>
<organism evidence="1 2">
    <name type="scientific">Roseateles koreensis</name>
    <dbReference type="NCBI Taxonomy" id="2987526"/>
    <lineage>
        <taxon>Bacteria</taxon>
        <taxon>Pseudomonadati</taxon>
        <taxon>Pseudomonadota</taxon>
        <taxon>Betaproteobacteria</taxon>
        <taxon>Burkholderiales</taxon>
        <taxon>Sphaerotilaceae</taxon>
        <taxon>Roseateles</taxon>
    </lineage>
</organism>
<dbReference type="EMBL" id="JAQQXS010000001">
    <property type="protein sequence ID" value="MDC8783728.1"/>
    <property type="molecule type" value="Genomic_DNA"/>
</dbReference>
<gene>
    <name evidence="1" type="ORF">PRZ01_00800</name>
</gene>
<accession>A0ABT5KMY8</accession>
<evidence type="ECO:0000313" key="2">
    <source>
        <dbReference type="Proteomes" id="UP001219862"/>
    </source>
</evidence>
<comment type="caution">
    <text evidence="1">The sequence shown here is derived from an EMBL/GenBank/DDBJ whole genome shotgun (WGS) entry which is preliminary data.</text>
</comment>
<keyword evidence="2" id="KW-1185">Reference proteome</keyword>
<dbReference type="RefSeq" id="WP_273594845.1">
    <property type="nucleotide sequence ID" value="NZ_JAQQXS010000001.1"/>
</dbReference>
<dbReference type="Gene3D" id="3.40.1260.10">
    <property type="entry name" value="DsrEFH-like"/>
    <property type="match status" value="1"/>
</dbReference>
<dbReference type="InterPro" id="IPR027396">
    <property type="entry name" value="DsrEFH-like"/>
</dbReference>